<dbReference type="GO" id="GO:0008270">
    <property type="term" value="F:zinc ion binding"/>
    <property type="evidence" value="ECO:0007669"/>
    <property type="project" value="InterPro"/>
</dbReference>
<evidence type="ECO:0000256" key="3">
    <source>
        <dbReference type="ARBA" id="ARBA00012000"/>
    </source>
</evidence>
<dbReference type="SMART" id="SM01009">
    <property type="entry name" value="AlkA_N"/>
    <property type="match status" value="1"/>
</dbReference>
<dbReference type="PROSITE" id="PS00041">
    <property type="entry name" value="HTH_ARAC_FAMILY_1"/>
    <property type="match status" value="1"/>
</dbReference>
<proteinExistence type="predicted"/>
<keyword evidence="7" id="KW-0227">DNA damage</keyword>
<dbReference type="SUPFAM" id="SSF57884">
    <property type="entry name" value="Ada DNA repair protein, N-terminal domain (N-Ada 10)"/>
    <property type="match status" value="1"/>
</dbReference>
<evidence type="ECO:0000256" key="12">
    <source>
        <dbReference type="ARBA" id="ARBA00023163"/>
    </source>
</evidence>
<evidence type="ECO:0000256" key="10">
    <source>
        <dbReference type="ARBA" id="ARBA00023125"/>
    </source>
</evidence>
<dbReference type="FunFam" id="3.40.10.10:FF:000001">
    <property type="entry name" value="DNA-3-methyladenine glycosylase 2"/>
    <property type="match status" value="1"/>
</dbReference>
<evidence type="ECO:0000256" key="11">
    <source>
        <dbReference type="ARBA" id="ARBA00023159"/>
    </source>
</evidence>
<evidence type="ECO:0000256" key="4">
    <source>
        <dbReference type="ARBA" id="ARBA00022603"/>
    </source>
</evidence>
<dbReference type="SMART" id="SM00342">
    <property type="entry name" value="HTH_ARAC"/>
    <property type="match status" value="1"/>
</dbReference>
<dbReference type="Gene3D" id="1.10.10.60">
    <property type="entry name" value="Homeodomain-like"/>
    <property type="match status" value="2"/>
</dbReference>
<evidence type="ECO:0000256" key="13">
    <source>
        <dbReference type="ARBA" id="ARBA00023204"/>
    </source>
</evidence>
<dbReference type="GO" id="GO:0032993">
    <property type="term" value="C:protein-DNA complex"/>
    <property type="evidence" value="ECO:0007669"/>
    <property type="project" value="TreeGrafter"/>
</dbReference>
<keyword evidence="13" id="KW-0234">DNA repair</keyword>
<keyword evidence="16" id="KW-1185">Reference proteome</keyword>
<dbReference type="Proteomes" id="UP000199527">
    <property type="component" value="Unassembled WGS sequence"/>
</dbReference>
<dbReference type="EMBL" id="FNEM01000001">
    <property type="protein sequence ID" value="SDI41374.1"/>
    <property type="molecule type" value="Genomic_DNA"/>
</dbReference>
<dbReference type="EC" id="3.2.2.21" evidence="3"/>
<sequence>MTLTHSQCERARLARDHRFDGRFFTAVKTTGIYCRPVCPAPAPKSANVEYFANAAAAAKAGYRPCLRCRPESAPFSPAWRGTETTVARALSLIHAGEPMPSLTAFAERLGVSDRHLRRLFDKHLGVSPLAYALNHRLLFAKQLLTESRLPVLAVAQACGFRSRRRFNDAFQRQFSLTPSDIRRRADVSGSGCRVQLRFRPPFDWQALLAFLRTRALPGVERVEADRYCRAIQLGQQRGWFELSPDLEHCRLNLTIHCDDPRCLRALVQRVREVFDLDTDPQSLWQAFANDPDLGPIWRRHPGLRLPGIWSEFEAVVRAIVGQQISVKGARTILSRLCERFGEPLPGASGLSRTFPSPAQLADADLTGVGLTATRARWLQGIARSYTEGFEAGHGELPTRVQRLQTLTGIGDWTAQYVCMRGLQESDGFPASDLGLYHALKLEKGSPAQTRVRAESWRPWRAYAVMALWQSLGEST</sequence>
<dbReference type="SUPFAM" id="SSF48150">
    <property type="entry name" value="DNA-glycosylase"/>
    <property type="match status" value="1"/>
</dbReference>
<dbReference type="Pfam" id="PF12833">
    <property type="entry name" value="HTH_18"/>
    <property type="match status" value="1"/>
</dbReference>
<protein>
    <recommendedName>
        <fullName evidence="3">DNA-3-methyladenine glycosylase II</fullName>
        <ecNumber evidence="3">3.2.2.21</ecNumber>
    </recommendedName>
</protein>
<dbReference type="InterPro" id="IPR037046">
    <property type="entry name" value="AlkA_N_sf"/>
</dbReference>
<evidence type="ECO:0000256" key="9">
    <source>
        <dbReference type="ARBA" id="ARBA00023015"/>
    </source>
</evidence>
<dbReference type="OrthoDB" id="9811249at2"/>
<evidence type="ECO:0000256" key="5">
    <source>
        <dbReference type="ARBA" id="ARBA00022679"/>
    </source>
</evidence>
<dbReference type="Pfam" id="PF06029">
    <property type="entry name" value="AlkA_N"/>
    <property type="match status" value="1"/>
</dbReference>
<evidence type="ECO:0000256" key="7">
    <source>
        <dbReference type="ARBA" id="ARBA00022763"/>
    </source>
</evidence>
<evidence type="ECO:0000256" key="2">
    <source>
        <dbReference type="ARBA" id="ARBA00001947"/>
    </source>
</evidence>
<keyword evidence="9" id="KW-0805">Transcription regulation</keyword>
<dbReference type="Gene3D" id="1.10.1670.10">
    <property type="entry name" value="Helix-hairpin-Helix base-excision DNA repair enzymes (C-terminal)"/>
    <property type="match status" value="1"/>
</dbReference>
<dbReference type="GO" id="GO:0032259">
    <property type="term" value="P:methylation"/>
    <property type="evidence" value="ECO:0007669"/>
    <property type="project" value="UniProtKB-KW"/>
</dbReference>
<keyword evidence="11" id="KW-0010">Activator</keyword>
<dbReference type="GO" id="GO:0008725">
    <property type="term" value="F:DNA-3-methyladenine glycosylase activity"/>
    <property type="evidence" value="ECO:0007669"/>
    <property type="project" value="TreeGrafter"/>
</dbReference>
<comment type="catalytic activity">
    <reaction evidence="1">
        <text>Hydrolysis of alkylated DNA, releasing 3-methyladenine, 3-methylguanine, 7-methylguanine and 7-methyladenine.</text>
        <dbReference type="EC" id="3.2.2.21"/>
    </reaction>
</comment>
<keyword evidence="8" id="KW-0862">Zinc</keyword>
<keyword evidence="6" id="KW-0479">Metal-binding</keyword>
<keyword evidence="4" id="KW-0489">Methyltransferase</keyword>
<dbReference type="InterPro" id="IPR023170">
    <property type="entry name" value="HhH_base_excis_C"/>
</dbReference>
<name>A0A1G8KD78_9GAMM</name>
<dbReference type="InterPro" id="IPR035451">
    <property type="entry name" value="Ada-like_dom_sf"/>
</dbReference>
<dbReference type="InterPro" id="IPR018060">
    <property type="entry name" value="HTH_AraC"/>
</dbReference>
<evidence type="ECO:0000256" key="1">
    <source>
        <dbReference type="ARBA" id="ARBA00000086"/>
    </source>
</evidence>
<dbReference type="GO" id="GO:0005737">
    <property type="term" value="C:cytoplasm"/>
    <property type="evidence" value="ECO:0007669"/>
    <property type="project" value="TreeGrafter"/>
</dbReference>
<dbReference type="GO" id="GO:0043916">
    <property type="term" value="F:DNA-7-methylguanine glycosylase activity"/>
    <property type="evidence" value="ECO:0007669"/>
    <property type="project" value="TreeGrafter"/>
</dbReference>
<dbReference type="GO" id="GO:0006307">
    <property type="term" value="P:DNA alkylation repair"/>
    <property type="evidence" value="ECO:0007669"/>
    <property type="project" value="TreeGrafter"/>
</dbReference>
<dbReference type="RefSeq" id="WP_090360945.1">
    <property type="nucleotide sequence ID" value="NZ_FNEM01000001.1"/>
</dbReference>
<dbReference type="InterPro" id="IPR018062">
    <property type="entry name" value="HTH_AraC-typ_CS"/>
</dbReference>
<comment type="cofactor">
    <cofactor evidence="2">
        <name>Zn(2+)</name>
        <dbReference type="ChEBI" id="CHEBI:29105"/>
    </cofactor>
</comment>
<dbReference type="InterPro" id="IPR003265">
    <property type="entry name" value="HhH-GPD_domain"/>
</dbReference>
<dbReference type="InterPro" id="IPR011257">
    <property type="entry name" value="DNA_glycosylase"/>
</dbReference>
<evidence type="ECO:0000313" key="16">
    <source>
        <dbReference type="Proteomes" id="UP000199527"/>
    </source>
</evidence>
<dbReference type="InterPro" id="IPR004026">
    <property type="entry name" value="Ada_DNA_repair_Zn-bd"/>
</dbReference>
<dbReference type="CDD" id="cd00056">
    <property type="entry name" value="ENDO3c"/>
    <property type="match status" value="1"/>
</dbReference>
<accession>A0A1G8KD78</accession>
<organism evidence="15 16">
    <name type="scientific">Ferrimonas sediminum</name>
    <dbReference type="NCBI Taxonomy" id="718193"/>
    <lineage>
        <taxon>Bacteria</taxon>
        <taxon>Pseudomonadati</taxon>
        <taxon>Pseudomonadota</taxon>
        <taxon>Gammaproteobacteria</taxon>
        <taxon>Alteromonadales</taxon>
        <taxon>Ferrimonadaceae</taxon>
        <taxon>Ferrimonas</taxon>
    </lineage>
</organism>
<dbReference type="SUPFAM" id="SSF55945">
    <property type="entry name" value="TATA-box binding protein-like"/>
    <property type="match status" value="1"/>
</dbReference>
<feature type="domain" description="HTH araC/xylS-type" evidence="14">
    <location>
        <begin position="101"/>
        <end position="184"/>
    </location>
</feature>
<evidence type="ECO:0000313" key="15">
    <source>
        <dbReference type="EMBL" id="SDI41374.1"/>
    </source>
</evidence>
<dbReference type="SUPFAM" id="SSF46689">
    <property type="entry name" value="Homeodomain-like"/>
    <property type="match status" value="1"/>
</dbReference>
<dbReference type="GO" id="GO:0006285">
    <property type="term" value="P:base-excision repair, AP site formation"/>
    <property type="evidence" value="ECO:0007669"/>
    <property type="project" value="TreeGrafter"/>
</dbReference>
<dbReference type="PROSITE" id="PS01124">
    <property type="entry name" value="HTH_ARAC_FAMILY_2"/>
    <property type="match status" value="1"/>
</dbReference>
<dbReference type="Pfam" id="PF00730">
    <property type="entry name" value="HhH-GPD"/>
    <property type="match status" value="1"/>
</dbReference>
<dbReference type="SMART" id="SM00478">
    <property type="entry name" value="ENDO3c"/>
    <property type="match status" value="1"/>
</dbReference>
<dbReference type="InterPro" id="IPR010316">
    <property type="entry name" value="AlkA_N"/>
</dbReference>
<dbReference type="PANTHER" id="PTHR43003:SF13">
    <property type="entry name" value="DNA-3-METHYLADENINE GLYCOSYLASE 2"/>
    <property type="match status" value="1"/>
</dbReference>
<dbReference type="Pfam" id="PF02805">
    <property type="entry name" value="Ada_Zn_binding"/>
    <property type="match status" value="1"/>
</dbReference>
<dbReference type="GO" id="GO:0043565">
    <property type="term" value="F:sequence-specific DNA binding"/>
    <property type="evidence" value="ECO:0007669"/>
    <property type="project" value="InterPro"/>
</dbReference>
<keyword evidence="10" id="KW-0238">DNA-binding</keyword>
<gene>
    <name evidence="15" type="ORF">SAMN04488540_101333</name>
</gene>
<dbReference type="Gene3D" id="1.10.340.30">
    <property type="entry name" value="Hypothetical protein, domain 2"/>
    <property type="match status" value="1"/>
</dbReference>
<reference evidence="16" key="1">
    <citation type="submission" date="2016-10" db="EMBL/GenBank/DDBJ databases">
        <authorList>
            <person name="Varghese N."/>
            <person name="Submissions S."/>
        </authorList>
    </citation>
    <scope>NUCLEOTIDE SEQUENCE [LARGE SCALE GENOMIC DNA]</scope>
    <source>
        <strain evidence="16">DSM 23317</strain>
    </source>
</reference>
<dbReference type="PANTHER" id="PTHR43003">
    <property type="entry name" value="DNA-3-METHYLADENINE GLYCOSYLASE"/>
    <property type="match status" value="1"/>
</dbReference>
<keyword evidence="5" id="KW-0808">Transferase</keyword>
<dbReference type="GO" id="GO:0003700">
    <property type="term" value="F:DNA-binding transcription factor activity"/>
    <property type="evidence" value="ECO:0007669"/>
    <property type="project" value="InterPro"/>
</dbReference>
<dbReference type="GO" id="GO:0008168">
    <property type="term" value="F:methyltransferase activity"/>
    <property type="evidence" value="ECO:0007669"/>
    <property type="project" value="UniProtKB-KW"/>
</dbReference>
<evidence type="ECO:0000256" key="8">
    <source>
        <dbReference type="ARBA" id="ARBA00022833"/>
    </source>
</evidence>
<keyword evidence="12" id="KW-0804">Transcription</keyword>
<dbReference type="Gene3D" id="3.40.10.10">
    <property type="entry name" value="DNA Methylphosphotriester Repair Domain"/>
    <property type="match status" value="1"/>
</dbReference>
<evidence type="ECO:0000256" key="6">
    <source>
        <dbReference type="ARBA" id="ARBA00022723"/>
    </source>
</evidence>
<dbReference type="InterPro" id="IPR051912">
    <property type="entry name" value="Alkylbase_DNA_Glycosylase/TA"/>
</dbReference>
<dbReference type="InterPro" id="IPR009057">
    <property type="entry name" value="Homeodomain-like_sf"/>
</dbReference>
<dbReference type="Gene3D" id="3.30.310.20">
    <property type="entry name" value="DNA-3-methyladenine glycosylase AlkA, N-terminal domain"/>
    <property type="match status" value="1"/>
</dbReference>
<dbReference type="GO" id="GO:0032131">
    <property type="term" value="F:alkylated DNA binding"/>
    <property type="evidence" value="ECO:0007669"/>
    <property type="project" value="TreeGrafter"/>
</dbReference>
<dbReference type="AlphaFoldDB" id="A0A1G8KD78"/>
<evidence type="ECO:0000259" key="14">
    <source>
        <dbReference type="PROSITE" id="PS01124"/>
    </source>
</evidence>